<name>A0A9P0GFG4_9CUCU</name>
<reference evidence="2" key="1">
    <citation type="submission" date="2022-01" db="EMBL/GenBank/DDBJ databases">
        <authorList>
            <person name="King R."/>
        </authorList>
    </citation>
    <scope>NUCLEOTIDE SEQUENCE</scope>
</reference>
<dbReference type="OrthoDB" id="5912242at2759"/>
<gene>
    <name evidence="2" type="ORF">PSYICH_LOCUS11926</name>
</gene>
<organism evidence="2 3">
    <name type="scientific">Psylliodes chrysocephalus</name>
    <dbReference type="NCBI Taxonomy" id="3402493"/>
    <lineage>
        <taxon>Eukaryota</taxon>
        <taxon>Metazoa</taxon>
        <taxon>Ecdysozoa</taxon>
        <taxon>Arthropoda</taxon>
        <taxon>Hexapoda</taxon>
        <taxon>Insecta</taxon>
        <taxon>Pterygota</taxon>
        <taxon>Neoptera</taxon>
        <taxon>Endopterygota</taxon>
        <taxon>Coleoptera</taxon>
        <taxon>Polyphaga</taxon>
        <taxon>Cucujiformia</taxon>
        <taxon>Chrysomeloidea</taxon>
        <taxon>Chrysomelidae</taxon>
        <taxon>Galerucinae</taxon>
        <taxon>Alticini</taxon>
        <taxon>Psylliodes</taxon>
    </lineage>
</organism>
<proteinExistence type="predicted"/>
<evidence type="ECO:0000313" key="3">
    <source>
        <dbReference type="Proteomes" id="UP001153636"/>
    </source>
</evidence>
<dbReference type="AlphaFoldDB" id="A0A9P0GFG4"/>
<keyword evidence="1" id="KW-0732">Signal</keyword>
<evidence type="ECO:0000313" key="2">
    <source>
        <dbReference type="EMBL" id="CAH1111588.1"/>
    </source>
</evidence>
<keyword evidence="3" id="KW-1185">Reference proteome</keyword>
<sequence length="140" mass="16108">MMRCNVVYLVVFVGLSVGLCYGYSDGELNDPCQMVQECRHFAYLCSSNRTCQCISPYYRPNKHWDKCVGVIGQRCQYDEHCIERAYCKEQKICECKLGLVPSDDKTECSDPVLSDSARVAPTNYMVVPLMILLYLKLCFW</sequence>
<feature type="chain" id="PRO_5040415576" evidence="1">
    <location>
        <begin position="23"/>
        <end position="140"/>
    </location>
</feature>
<protein>
    <submittedName>
        <fullName evidence="2">Uncharacterized protein</fullName>
    </submittedName>
</protein>
<dbReference type="EMBL" id="OV651818">
    <property type="protein sequence ID" value="CAH1111588.1"/>
    <property type="molecule type" value="Genomic_DNA"/>
</dbReference>
<evidence type="ECO:0000256" key="1">
    <source>
        <dbReference type="SAM" id="SignalP"/>
    </source>
</evidence>
<dbReference type="Proteomes" id="UP001153636">
    <property type="component" value="Chromosome 6"/>
</dbReference>
<accession>A0A9P0GFG4</accession>
<feature type="signal peptide" evidence="1">
    <location>
        <begin position="1"/>
        <end position="22"/>
    </location>
</feature>